<evidence type="ECO:0000259" key="1">
    <source>
        <dbReference type="SMART" id="SM00849"/>
    </source>
</evidence>
<evidence type="ECO:0000313" key="2">
    <source>
        <dbReference type="EMBL" id="MEV0366960.1"/>
    </source>
</evidence>
<dbReference type="SUPFAM" id="SSF56281">
    <property type="entry name" value="Metallo-hydrolase/oxidoreductase"/>
    <property type="match status" value="1"/>
</dbReference>
<dbReference type="Pfam" id="PF00753">
    <property type="entry name" value="Lactamase_B"/>
    <property type="match status" value="1"/>
</dbReference>
<dbReference type="Proteomes" id="UP001551658">
    <property type="component" value="Unassembled WGS sequence"/>
</dbReference>
<dbReference type="RefSeq" id="WP_357985795.1">
    <property type="nucleotide sequence ID" value="NZ_JBFAIH010000023.1"/>
</dbReference>
<dbReference type="SMART" id="SM00849">
    <property type="entry name" value="Lactamase_B"/>
    <property type="match status" value="1"/>
</dbReference>
<organism evidence="2 3">
    <name type="scientific">Nocardia fusca</name>
    <dbReference type="NCBI Taxonomy" id="941183"/>
    <lineage>
        <taxon>Bacteria</taxon>
        <taxon>Bacillati</taxon>
        <taxon>Actinomycetota</taxon>
        <taxon>Actinomycetes</taxon>
        <taxon>Mycobacteriales</taxon>
        <taxon>Nocardiaceae</taxon>
        <taxon>Nocardia</taxon>
    </lineage>
</organism>
<dbReference type="PANTHER" id="PTHR42951:SF4">
    <property type="entry name" value="ACYL-COENZYME A THIOESTERASE MBLAC2"/>
    <property type="match status" value="1"/>
</dbReference>
<comment type="caution">
    <text evidence="2">The sequence shown here is derived from an EMBL/GenBank/DDBJ whole genome shotgun (WGS) entry which is preliminary data.</text>
</comment>
<dbReference type="InterPro" id="IPR001279">
    <property type="entry name" value="Metallo-B-lactamas"/>
</dbReference>
<feature type="domain" description="Metallo-beta-lactamase" evidence="1">
    <location>
        <begin position="20"/>
        <end position="212"/>
    </location>
</feature>
<accession>A0ABV3FH81</accession>
<dbReference type="InterPro" id="IPR050855">
    <property type="entry name" value="NDM-1-like"/>
</dbReference>
<name>A0ABV3FH81_9NOCA</name>
<gene>
    <name evidence="2" type="ORF">AB0H72_30135</name>
</gene>
<dbReference type="PANTHER" id="PTHR42951">
    <property type="entry name" value="METALLO-BETA-LACTAMASE DOMAIN-CONTAINING"/>
    <property type="match status" value="1"/>
</dbReference>
<dbReference type="CDD" id="cd07721">
    <property type="entry name" value="yflN-like_MBL-fold"/>
    <property type="match status" value="1"/>
</dbReference>
<dbReference type="InterPro" id="IPR036866">
    <property type="entry name" value="RibonucZ/Hydroxyglut_hydro"/>
</dbReference>
<reference evidence="2 3" key="1">
    <citation type="submission" date="2024-06" db="EMBL/GenBank/DDBJ databases">
        <title>The Natural Products Discovery Center: Release of the First 8490 Sequenced Strains for Exploring Actinobacteria Biosynthetic Diversity.</title>
        <authorList>
            <person name="Kalkreuter E."/>
            <person name="Kautsar S.A."/>
            <person name="Yang D."/>
            <person name="Bader C.D."/>
            <person name="Teijaro C.N."/>
            <person name="Fluegel L."/>
            <person name="Davis C.M."/>
            <person name="Simpson J.R."/>
            <person name="Lauterbach L."/>
            <person name="Steele A.D."/>
            <person name="Gui C."/>
            <person name="Meng S."/>
            <person name="Li G."/>
            <person name="Viehrig K."/>
            <person name="Ye F."/>
            <person name="Su P."/>
            <person name="Kiefer A.F."/>
            <person name="Nichols A."/>
            <person name="Cepeda A.J."/>
            <person name="Yan W."/>
            <person name="Fan B."/>
            <person name="Jiang Y."/>
            <person name="Adhikari A."/>
            <person name="Zheng C.-J."/>
            <person name="Schuster L."/>
            <person name="Cowan T.M."/>
            <person name="Smanski M.J."/>
            <person name="Chevrette M.G."/>
            <person name="De Carvalho L.P.S."/>
            <person name="Shen B."/>
        </authorList>
    </citation>
    <scope>NUCLEOTIDE SEQUENCE [LARGE SCALE GENOMIC DNA]</scope>
    <source>
        <strain evidence="2 3">NPDC050671</strain>
    </source>
</reference>
<keyword evidence="3" id="KW-1185">Reference proteome</keyword>
<dbReference type="Gene3D" id="3.60.15.10">
    <property type="entry name" value="Ribonuclease Z/Hydroxyacylglutathione hydrolase-like"/>
    <property type="match status" value="1"/>
</dbReference>
<sequence>MEIVPVSPRLTTLRFPEVNDLNVYVWDDHGEITLIDTGLPGSFTEIVEGLDALGFAPAAVRRVVLTHAHDDHLGSAAELAAHGAEIWAHHADADIVRGRRPQPAPVLRDWERPIAEALEPGPPPRPAPVHRELHDGDILEFGGGAEVVEVPGHTAGSIALHLPRHRVLFTGDTLANVRGVTMPGVFNLDSAAVAAAAHRLARFDADTVCVGHGEVLTAGPLLTWRAEQSAHGSRPNPSERHSG</sequence>
<proteinExistence type="predicted"/>
<protein>
    <submittedName>
        <fullName evidence="2">MBL fold metallo-hydrolase</fullName>
    </submittedName>
</protein>
<dbReference type="EMBL" id="JBFAIH010000023">
    <property type="protein sequence ID" value="MEV0366960.1"/>
    <property type="molecule type" value="Genomic_DNA"/>
</dbReference>
<evidence type="ECO:0000313" key="3">
    <source>
        <dbReference type="Proteomes" id="UP001551658"/>
    </source>
</evidence>